<evidence type="ECO:0000256" key="6">
    <source>
        <dbReference type="ARBA" id="ARBA00022884"/>
    </source>
</evidence>
<evidence type="ECO:0000256" key="4">
    <source>
        <dbReference type="ARBA" id="ARBA00022759"/>
    </source>
</evidence>
<dbReference type="Gene3D" id="3.10.10.10">
    <property type="entry name" value="HIV Type 1 Reverse Transcriptase, subunit A, domain 1"/>
    <property type="match status" value="1"/>
</dbReference>
<evidence type="ECO:0000256" key="5">
    <source>
        <dbReference type="ARBA" id="ARBA00022801"/>
    </source>
</evidence>
<name>A0A8X7MK98_9BASI</name>
<dbReference type="InterPro" id="IPR001584">
    <property type="entry name" value="Integrase_cat-core"/>
</dbReference>
<dbReference type="Gene3D" id="3.30.420.10">
    <property type="entry name" value="Ribonuclease H-like superfamily/Ribonuclease H"/>
    <property type="match status" value="1"/>
</dbReference>
<protein>
    <recommendedName>
        <fullName evidence="14">Reverse transcriptase</fullName>
    </recommendedName>
</protein>
<dbReference type="InterPro" id="IPR041588">
    <property type="entry name" value="Integrase_H2C2"/>
</dbReference>
<keyword evidence="8" id="KW-0511">Multifunctional enzyme</keyword>
<keyword evidence="4" id="KW-0255">Endonuclease</keyword>
<keyword evidence="2" id="KW-0548">Nucleotidyltransferase</keyword>
<dbReference type="InterPro" id="IPR041577">
    <property type="entry name" value="RT_RNaseH_2"/>
</dbReference>
<keyword evidence="5" id="KW-0378">Hydrolase</keyword>
<keyword evidence="6" id="KW-0694">RNA-binding</keyword>
<feature type="region of interest" description="Disordered" evidence="9">
    <location>
        <begin position="907"/>
        <end position="959"/>
    </location>
</feature>
<dbReference type="InterPro" id="IPR000477">
    <property type="entry name" value="RT_dom"/>
</dbReference>
<dbReference type="Proteomes" id="UP000077684">
    <property type="component" value="Unassembled WGS sequence"/>
</dbReference>
<feature type="domain" description="Reverse transcriptase" evidence="10">
    <location>
        <begin position="188"/>
        <end position="368"/>
    </location>
</feature>
<dbReference type="GO" id="GO:0004519">
    <property type="term" value="F:endonuclease activity"/>
    <property type="evidence" value="ECO:0007669"/>
    <property type="project" value="UniProtKB-KW"/>
</dbReference>
<accession>A0A8X7MK98</accession>
<dbReference type="AlphaFoldDB" id="A0A8X7MK98"/>
<dbReference type="Pfam" id="PF17917">
    <property type="entry name" value="RT_RNaseH"/>
    <property type="match status" value="1"/>
</dbReference>
<evidence type="ECO:0000313" key="13">
    <source>
        <dbReference type="Proteomes" id="UP000077684"/>
    </source>
</evidence>
<dbReference type="GO" id="GO:0003723">
    <property type="term" value="F:RNA binding"/>
    <property type="evidence" value="ECO:0007669"/>
    <property type="project" value="UniProtKB-KW"/>
</dbReference>
<dbReference type="GO" id="GO:0005634">
    <property type="term" value="C:nucleus"/>
    <property type="evidence" value="ECO:0007669"/>
    <property type="project" value="UniProtKB-ARBA"/>
</dbReference>
<comment type="caution">
    <text evidence="12">The sequence shown here is derived from an EMBL/GenBank/DDBJ whole genome shotgun (WGS) entry which is preliminary data.</text>
</comment>
<dbReference type="SUPFAM" id="SSF56672">
    <property type="entry name" value="DNA/RNA polymerases"/>
    <property type="match status" value="2"/>
</dbReference>
<keyword evidence="7" id="KW-0695">RNA-directed DNA polymerase</keyword>
<keyword evidence="1" id="KW-0808">Transferase</keyword>
<dbReference type="EMBL" id="LWDE02002066">
    <property type="protein sequence ID" value="KAE8238498.1"/>
    <property type="molecule type" value="Genomic_DNA"/>
</dbReference>
<sequence length="1143" mass="125167">MCVSPDETVRLAGPVGVLTHAAVRHVLVGNHGVAPFILPRGTVIADAVAARVGDTVSSAAETFTLSPMTPQHEAAAGFSLAVDETDPAFPVDAFADEAAATPSLAQDVATTLVDAAFRVGIDGQGEADADLVALLRRHKAAFALDGRPGRIVGNDMGIQLQPGAVLQSEATRRASPEKRTAMDAAIKQLLDWDVIEPSASPVSFPVVMVRQQGKWRFCVDYRKLNADTVPDRYPLPTIDSIFQTLCGKKVFSSLDAIRGYHQLGVKEDDRWKTAFICHKGLFQYKTVPFGLRNAPAVFQRLMDKVLGPLRWNQAVVYIDDAVVATDTMEEHVQALDTLLQSATDVGLKFSPAKCTFGVPSLTLLGRKVSGAGVAIWEDRAQAIATLQRPTTLQELYHTLGLFGYYRAFIPNFAIRAQPLTRLLNGWRYESADGHTRLVNTEGKAVAAGRVPIEWGPEQQDSFEGLRHAIANPPVLAHPDPSRPYILYTDASKQALAAILHQLPSPFTRQRWRSWLEEDRFFAPLLHQSRTNPGASAEWVLQDEILVRRVDDRVALPLAALPTVLKAVHDDGGHFGFTKTLLAVRDHFWRPHLATSVRAWVKHCAECQRIKTAPKTGVLDVSKDASLPFEAVSFDLIYGFPRSRSGNDAALVMQDLFSRMILLEPCHKEITAEGVAAIVGNRILRFGWRPKRLVSDSEARVSGSVLSALATSLGAVPTPSSPYHQQANSVERAVQIVQQVLQVLSLDSKAHWDRRLLPSVELAMNSSPSTVTGHRPFDLVFLSHPSVVHAVFDADEHLGVSSFEERLAAGHERLETARQQISVARLDQKKRFDGRRARPPFISAGMRVWIRLRDRPIAGTIGDKLDARKLGPFEVEEVLSPHRVRLCLPPHLDIDPVLSIEQLDFAPSDDDPFASDRPASAAIESGGPATLLGEPLEGDVLGGPAEESASRSTEDRSSSVVADAAMLSSRRVRHLPESMRDFHVGVVQQAPSPELMDLLRGPLSRPRSFQEGPELLVLAERPVAFISRLTSPAEEKLVAAELELVCFAWAFHKFAHLLEGASVTVVTDHAPMERMLRSSANTTYGPTITRCRAFIMPHLGNIRFIYRPGPRHTNADALSRLIPDQGRSASGGGDVLVSQTIIDE</sequence>
<dbReference type="PROSITE" id="PS50878">
    <property type="entry name" value="RT_POL"/>
    <property type="match status" value="1"/>
</dbReference>
<dbReference type="InterPro" id="IPR012337">
    <property type="entry name" value="RNaseH-like_sf"/>
</dbReference>
<dbReference type="InterPro" id="IPR050951">
    <property type="entry name" value="Retrovirus_Pol_polyprotein"/>
</dbReference>
<dbReference type="GO" id="GO:0015074">
    <property type="term" value="P:DNA integration"/>
    <property type="evidence" value="ECO:0007669"/>
    <property type="project" value="InterPro"/>
</dbReference>
<dbReference type="SUPFAM" id="SSF53098">
    <property type="entry name" value="Ribonuclease H-like"/>
    <property type="match status" value="1"/>
</dbReference>
<evidence type="ECO:0000259" key="10">
    <source>
        <dbReference type="PROSITE" id="PS50878"/>
    </source>
</evidence>
<dbReference type="PANTHER" id="PTHR37984">
    <property type="entry name" value="PROTEIN CBG26694"/>
    <property type="match status" value="1"/>
</dbReference>
<dbReference type="InterPro" id="IPR043502">
    <property type="entry name" value="DNA/RNA_pol_sf"/>
</dbReference>
<evidence type="ECO:0000256" key="1">
    <source>
        <dbReference type="ARBA" id="ARBA00022679"/>
    </source>
</evidence>
<dbReference type="InterPro" id="IPR043128">
    <property type="entry name" value="Rev_trsase/Diguanyl_cyclase"/>
</dbReference>
<dbReference type="Pfam" id="PF17921">
    <property type="entry name" value="Integrase_H2C2"/>
    <property type="match status" value="1"/>
</dbReference>
<reference evidence="12" key="1">
    <citation type="submission" date="2016-04" db="EMBL/GenBank/DDBJ databases">
        <authorList>
            <person name="Nguyen H.D."/>
            <person name="Samba Siva P."/>
            <person name="Cullis J."/>
            <person name="Levesque C.A."/>
            <person name="Hambleton S."/>
        </authorList>
    </citation>
    <scope>NUCLEOTIDE SEQUENCE</scope>
    <source>
        <strain evidence="12">DAOMC 236426</strain>
    </source>
</reference>
<organism evidence="12 13">
    <name type="scientific">Tilletia controversa</name>
    <name type="common">dwarf bunt fungus</name>
    <dbReference type="NCBI Taxonomy" id="13291"/>
    <lineage>
        <taxon>Eukaryota</taxon>
        <taxon>Fungi</taxon>
        <taxon>Dikarya</taxon>
        <taxon>Basidiomycota</taxon>
        <taxon>Ustilaginomycotina</taxon>
        <taxon>Exobasidiomycetes</taxon>
        <taxon>Tilletiales</taxon>
        <taxon>Tilletiaceae</taxon>
        <taxon>Tilletia</taxon>
    </lineage>
</organism>
<evidence type="ECO:0008006" key="14">
    <source>
        <dbReference type="Google" id="ProtNLM"/>
    </source>
</evidence>
<evidence type="ECO:0000256" key="3">
    <source>
        <dbReference type="ARBA" id="ARBA00022722"/>
    </source>
</evidence>
<reference evidence="12" key="2">
    <citation type="journal article" date="2019" name="IMA Fungus">
        <title>Genome sequencing and comparison of five Tilletia species to identify candidate genes for the detection of regulated species infecting wheat.</title>
        <authorList>
            <person name="Nguyen H.D.T."/>
            <person name="Sultana T."/>
            <person name="Kesanakurti P."/>
            <person name="Hambleton S."/>
        </authorList>
    </citation>
    <scope>NUCLEOTIDE SEQUENCE</scope>
    <source>
        <strain evidence="12">DAOMC 236426</strain>
    </source>
</reference>
<dbReference type="GO" id="GO:0003964">
    <property type="term" value="F:RNA-directed DNA polymerase activity"/>
    <property type="evidence" value="ECO:0007669"/>
    <property type="project" value="UniProtKB-KW"/>
</dbReference>
<feature type="region of interest" description="Disordered" evidence="9">
    <location>
        <begin position="1122"/>
        <end position="1143"/>
    </location>
</feature>
<dbReference type="PANTHER" id="PTHR37984:SF5">
    <property type="entry name" value="PROTEIN NYNRIN-LIKE"/>
    <property type="match status" value="1"/>
</dbReference>
<proteinExistence type="predicted"/>
<dbReference type="Gene3D" id="1.10.340.70">
    <property type="match status" value="1"/>
</dbReference>
<dbReference type="Pfam" id="PF17919">
    <property type="entry name" value="RT_RNaseH_2"/>
    <property type="match status" value="1"/>
</dbReference>
<gene>
    <name evidence="12" type="ORF">A4X06_0g8737</name>
</gene>
<evidence type="ECO:0000256" key="7">
    <source>
        <dbReference type="ARBA" id="ARBA00022918"/>
    </source>
</evidence>
<evidence type="ECO:0000256" key="2">
    <source>
        <dbReference type="ARBA" id="ARBA00022695"/>
    </source>
</evidence>
<dbReference type="Pfam" id="PF00078">
    <property type="entry name" value="RVT_1"/>
    <property type="match status" value="1"/>
</dbReference>
<evidence type="ECO:0000256" key="8">
    <source>
        <dbReference type="ARBA" id="ARBA00023268"/>
    </source>
</evidence>
<evidence type="ECO:0000256" key="9">
    <source>
        <dbReference type="SAM" id="MobiDB-lite"/>
    </source>
</evidence>
<dbReference type="GO" id="GO:0016787">
    <property type="term" value="F:hydrolase activity"/>
    <property type="evidence" value="ECO:0007669"/>
    <property type="project" value="UniProtKB-KW"/>
</dbReference>
<dbReference type="InterPro" id="IPR041373">
    <property type="entry name" value="RT_RNaseH"/>
</dbReference>
<keyword evidence="3" id="KW-0540">Nuclease</keyword>
<keyword evidence="13" id="KW-1185">Reference proteome</keyword>
<evidence type="ECO:0000259" key="11">
    <source>
        <dbReference type="PROSITE" id="PS50994"/>
    </source>
</evidence>
<dbReference type="InterPro" id="IPR036397">
    <property type="entry name" value="RNaseH_sf"/>
</dbReference>
<dbReference type="CDD" id="cd01647">
    <property type="entry name" value="RT_LTR"/>
    <property type="match status" value="1"/>
</dbReference>
<feature type="compositionally biased region" description="Basic and acidic residues" evidence="9">
    <location>
        <begin position="947"/>
        <end position="956"/>
    </location>
</feature>
<evidence type="ECO:0000313" key="12">
    <source>
        <dbReference type="EMBL" id="KAE8238498.1"/>
    </source>
</evidence>
<feature type="domain" description="Integrase catalytic" evidence="11">
    <location>
        <begin position="623"/>
        <end position="783"/>
    </location>
</feature>
<dbReference type="Gene3D" id="3.30.70.270">
    <property type="match status" value="2"/>
</dbReference>
<dbReference type="PROSITE" id="PS50994">
    <property type="entry name" value="INTEGRASE"/>
    <property type="match status" value="1"/>
</dbReference>